<accession>A0AA43UAG7</accession>
<keyword evidence="1" id="KW-0812">Transmembrane</keyword>
<evidence type="ECO:0000256" key="1">
    <source>
        <dbReference type="SAM" id="Phobius"/>
    </source>
</evidence>
<organism evidence="3 4">
    <name type="scientific">Phoenicibacter congonensis</name>
    <dbReference type="NCBI Taxonomy" id="1944646"/>
    <lineage>
        <taxon>Bacteria</taxon>
        <taxon>Bacillati</taxon>
        <taxon>Actinomycetota</taxon>
        <taxon>Coriobacteriia</taxon>
        <taxon>Eggerthellales</taxon>
        <taxon>Eggerthellaceae</taxon>
        <taxon>Phoenicibacter</taxon>
    </lineage>
</organism>
<protein>
    <submittedName>
        <fullName evidence="3">ATP-binding protein</fullName>
    </submittedName>
</protein>
<keyword evidence="3" id="KW-0547">Nucleotide-binding</keyword>
<dbReference type="EMBL" id="JAUMVS010000147">
    <property type="protein sequence ID" value="MDO4842351.1"/>
    <property type="molecule type" value="Genomic_DNA"/>
</dbReference>
<evidence type="ECO:0000313" key="3">
    <source>
        <dbReference type="EMBL" id="MDO4842351.1"/>
    </source>
</evidence>
<sequence>LICACLSRFSRIVPTLIHSDLGCGHAMVICMYQVVLGAFMLLLQYGVMERTRLDHYVDTMQELLHQQHLQYETSKENAELVSEKYHDFKKMIEGLRKNHVNEKALDKLEKSVEQYDMAVHTGNDVLDILLNEKRSNCAAYDIELTCFAGAKTSDIIEDIDLYFLLNNALSNAVEAVQDVPQGKRFISLTMQRDADMLSIHMENPYAGTVEMRDGLPQTQNDPDYHGFGMRSMQRITEKHNGSLTVQPKDGLFQLDILLFKPLP</sequence>
<feature type="domain" description="Sensor histidine kinase NatK-like C-terminal" evidence="2">
    <location>
        <begin position="158"/>
        <end position="258"/>
    </location>
</feature>
<dbReference type="AlphaFoldDB" id="A0AA43UAG7"/>
<evidence type="ECO:0000259" key="2">
    <source>
        <dbReference type="Pfam" id="PF14501"/>
    </source>
</evidence>
<keyword evidence="4" id="KW-1185">Reference proteome</keyword>
<keyword evidence="1" id="KW-0472">Membrane</keyword>
<dbReference type="GO" id="GO:0005524">
    <property type="term" value="F:ATP binding"/>
    <property type="evidence" value="ECO:0007669"/>
    <property type="project" value="UniProtKB-KW"/>
</dbReference>
<reference evidence="3" key="1">
    <citation type="submission" date="2023-07" db="EMBL/GenBank/DDBJ databases">
        <title>Between Cages and Wild: Unraveling the Impact of Captivity on Animal Microbiomes and Antimicrobial Resistance.</title>
        <authorList>
            <person name="Schmartz G.P."/>
            <person name="Rehner J."/>
            <person name="Schuff M.J."/>
            <person name="Becker S.L."/>
            <person name="Kravczyk M."/>
            <person name="Gurevich A."/>
            <person name="Francke R."/>
            <person name="Mueller R."/>
            <person name="Keller V."/>
            <person name="Keller A."/>
        </authorList>
    </citation>
    <scope>NUCLEOTIDE SEQUENCE</scope>
    <source>
        <strain evidence="3">S12M_St_49</strain>
    </source>
</reference>
<keyword evidence="3" id="KW-0067">ATP-binding</keyword>
<feature type="non-terminal residue" evidence="3">
    <location>
        <position position="1"/>
    </location>
</feature>
<name>A0AA43UAG7_9ACTN</name>
<gene>
    <name evidence="3" type="ORF">Q3982_06725</name>
</gene>
<dbReference type="InterPro" id="IPR036890">
    <property type="entry name" value="HATPase_C_sf"/>
</dbReference>
<evidence type="ECO:0000313" key="4">
    <source>
        <dbReference type="Proteomes" id="UP001168575"/>
    </source>
</evidence>
<feature type="transmembrane region" description="Helical" evidence="1">
    <location>
        <begin position="24"/>
        <end position="43"/>
    </location>
</feature>
<dbReference type="Gene3D" id="3.30.565.10">
    <property type="entry name" value="Histidine kinase-like ATPase, C-terminal domain"/>
    <property type="match status" value="1"/>
</dbReference>
<proteinExistence type="predicted"/>
<dbReference type="CDD" id="cd16935">
    <property type="entry name" value="HATPase_AgrC-ComD-like"/>
    <property type="match status" value="1"/>
</dbReference>
<dbReference type="SUPFAM" id="SSF55874">
    <property type="entry name" value="ATPase domain of HSP90 chaperone/DNA topoisomerase II/histidine kinase"/>
    <property type="match status" value="1"/>
</dbReference>
<dbReference type="Proteomes" id="UP001168575">
    <property type="component" value="Unassembled WGS sequence"/>
</dbReference>
<dbReference type="Pfam" id="PF14501">
    <property type="entry name" value="HATPase_c_5"/>
    <property type="match status" value="1"/>
</dbReference>
<comment type="caution">
    <text evidence="3">The sequence shown here is derived from an EMBL/GenBank/DDBJ whole genome shotgun (WGS) entry which is preliminary data.</text>
</comment>
<keyword evidence="1" id="KW-1133">Transmembrane helix</keyword>
<dbReference type="InterPro" id="IPR032834">
    <property type="entry name" value="NatK-like_C"/>
</dbReference>